<feature type="domain" description="GST C-terminal" evidence="2">
    <location>
        <begin position="84"/>
        <end position="206"/>
    </location>
</feature>
<dbReference type="SFLD" id="SFLDS00019">
    <property type="entry name" value="Glutathione_Transferase_(cytos"/>
    <property type="match status" value="1"/>
</dbReference>
<dbReference type="PANTHER" id="PTHR44051:SF8">
    <property type="entry name" value="GLUTATHIONE S-TRANSFERASE GSTA"/>
    <property type="match status" value="1"/>
</dbReference>
<protein>
    <submittedName>
        <fullName evidence="3">Glutathione S-transferase GstA</fullName>
    </submittedName>
</protein>
<reference evidence="3 5" key="1">
    <citation type="submission" date="2020-05" db="EMBL/GenBank/DDBJ databases">
        <title>Characterization of novel class B3 metallo-beta-lactamase from novel Pseudomonas species.</title>
        <authorList>
            <person name="Yamada K."/>
            <person name="Aoki K."/>
            <person name="Ishii Y."/>
        </authorList>
    </citation>
    <scope>NUCLEOTIDE SEQUENCE [LARGE SCALE GENOMIC DNA]</scope>
    <source>
        <strain evidence="3 5">TUM18999</strain>
        <strain evidence="4 6">TUM20286</strain>
    </source>
</reference>
<organism evidence="3 5">
    <name type="scientific">Pseudomonas tohonis</name>
    <dbReference type="NCBI Taxonomy" id="2725477"/>
    <lineage>
        <taxon>Bacteria</taxon>
        <taxon>Pseudomonadati</taxon>
        <taxon>Pseudomonadota</taxon>
        <taxon>Gammaproteobacteria</taxon>
        <taxon>Pseudomonadales</taxon>
        <taxon>Pseudomonadaceae</taxon>
        <taxon>Pseudomonas</taxon>
    </lineage>
</organism>
<dbReference type="InterPro" id="IPR004046">
    <property type="entry name" value="GST_C"/>
</dbReference>
<dbReference type="GO" id="GO:0016740">
    <property type="term" value="F:transferase activity"/>
    <property type="evidence" value="ECO:0007669"/>
    <property type="project" value="UniProtKB-KW"/>
</dbReference>
<dbReference type="Gene3D" id="3.40.30.10">
    <property type="entry name" value="Glutaredoxin"/>
    <property type="match status" value="1"/>
</dbReference>
<dbReference type="SFLD" id="SFLDG00358">
    <property type="entry name" value="Main_(cytGST)"/>
    <property type="match status" value="1"/>
</dbReference>
<evidence type="ECO:0000313" key="6">
    <source>
        <dbReference type="Proteomes" id="UP001054892"/>
    </source>
</evidence>
<evidence type="ECO:0000313" key="3">
    <source>
        <dbReference type="EMBL" id="BCG27732.1"/>
    </source>
</evidence>
<dbReference type="InterPro" id="IPR036249">
    <property type="entry name" value="Thioredoxin-like_sf"/>
</dbReference>
<dbReference type="InterPro" id="IPR004045">
    <property type="entry name" value="Glutathione_S-Trfase_N"/>
</dbReference>
<evidence type="ECO:0000259" key="2">
    <source>
        <dbReference type="PROSITE" id="PS50405"/>
    </source>
</evidence>
<dbReference type="PANTHER" id="PTHR44051">
    <property type="entry name" value="GLUTATHIONE S-TRANSFERASE-RELATED"/>
    <property type="match status" value="1"/>
</dbReference>
<dbReference type="PROSITE" id="PS50405">
    <property type="entry name" value="GST_CTER"/>
    <property type="match status" value="1"/>
</dbReference>
<evidence type="ECO:0000313" key="4">
    <source>
        <dbReference type="EMBL" id="GJN54137.1"/>
    </source>
</evidence>
<proteinExistence type="predicted"/>
<dbReference type="Pfam" id="PF13409">
    <property type="entry name" value="GST_N_2"/>
    <property type="match status" value="1"/>
</dbReference>
<evidence type="ECO:0000313" key="5">
    <source>
        <dbReference type="Proteomes" id="UP000509383"/>
    </source>
</evidence>
<dbReference type="SUPFAM" id="SSF52833">
    <property type="entry name" value="Thioredoxin-like"/>
    <property type="match status" value="1"/>
</dbReference>
<dbReference type="InterPro" id="IPR010987">
    <property type="entry name" value="Glutathione-S-Trfase_C-like"/>
</dbReference>
<dbReference type="Proteomes" id="UP001054892">
    <property type="component" value="Unassembled WGS sequence"/>
</dbReference>
<dbReference type="EMBL" id="BQKM01000009">
    <property type="protein sequence ID" value="GJN54137.1"/>
    <property type="molecule type" value="Genomic_DNA"/>
</dbReference>
<dbReference type="PROSITE" id="PS50404">
    <property type="entry name" value="GST_NTER"/>
    <property type="match status" value="1"/>
</dbReference>
<dbReference type="CDD" id="cd03057">
    <property type="entry name" value="GST_N_Beta"/>
    <property type="match status" value="1"/>
</dbReference>
<dbReference type="SFLD" id="SFLDG01150">
    <property type="entry name" value="Main.1:_Beta-like"/>
    <property type="match status" value="1"/>
</dbReference>
<accession>A0A6J4EDB3</accession>
<dbReference type="Proteomes" id="UP000509383">
    <property type="component" value="Chromosome"/>
</dbReference>
<dbReference type="AlphaFoldDB" id="A0A6J4EDB3"/>
<gene>
    <name evidence="3" type="primary">gstA</name>
    <name evidence="3" type="ORF">TUM18999_59230</name>
    <name evidence="4" type="ORF">TUM20286_38890</name>
</gene>
<keyword evidence="3" id="KW-0808">Transferase</keyword>
<feature type="domain" description="GST N-terminal" evidence="1">
    <location>
        <begin position="1"/>
        <end position="78"/>
    </location>
</feature>
<sequence length="206" mass="22400">MTTLFISPGACSLASHVAVRELALPIQVERVALRTADSPIHAINPLGRVPALQLDDGTVLTENSAILPYLADLVPGTPLFAPAGSVERAQIQGWLGYLAAEVHAASFRPLNRPERYSADTGAHDGIRAQARVQLYRAFEHIERHLENRTWLVGERFTLADAYLGVFSLWLGRIGGEFEQLTAVARLRQAFLGRAAVREALGVEGLA</sequence>
<dbReference type="Gene3D" id="1.20.1050.10">
    <property type="match status" value="1"/>
</dbReference>
<evidence type="ECO:0000259" key="1">
    <source>
        <dbReference type="PROSITE" id="PS50404"/>
    </source>
</evidence>
<dbReference type="InterPro" id="IPR036282">
    <property type="entry name" value="Glutathione-S-Trfase_C_sf"/>
</dbReference>
<dbReference type="KEGG" id="ptw:TUM18999_59230"/>
<name>A0A6J4EDB3_9PSED</name>
<dbReference type="InterPro" id="IPR040079">
    <property type="entry name" value="Glutathione_S-Trfase"/>
</dbReference>
<keyword evidence="6" id="KW-1185">Reference proteome</keyword>
<dbReference type="RefSeq" id="WP_173176952.1">
    <property type="nucleotide sequence ID" value="NZ_AP023189.1"/>
</dbReference>
<dbReference type="CDD" id="cd03188">
    <property type="entry name" value="GST_C_Beta"/>
    <property type="match status" value="1"/>
</dbReference>
<dbReference type="Pfam" id="PF00043">
    <property type="entry name" value="GST_C"/>
    <property type="match status" value="1"/>
</dbReference>
<dbReference type="SUPFAM" id="SSF47616">
    <property type="entry name" value="GST C-terminal domain-like"/>
    <property type="match status" value="1"/>
</dbReference>
<dbReference type="EMBL" id="AP023189">
    <property type="protein sequence ID" value="BCG27732.1"/>
    <property type="molecule type" value="Genomic_DNA"/>
</dbReference>